<gene>
    <name evidence="6" type="ORF">JNB85_30150</name>
</gene>
<dbReference type="InterPro" id="IPR050204">
    <property type="entry name" value="AraC_XylS_family_regulators"/>
</dbReference>
<feature type="region of interest" description="Disordered" evidence="4">
    <location>
        <begin position="283"/>
        <end position="303"/>
    </location>
</feature>
<evidence type="ECO:0000256" key="2">
    <source>
        <dbReference type="ARBA" id="ARBA00023125"/>
    </source>
</evidence>
<dbReference type="EMBL" id="JAEUAK010000021">
    <property type="protein sequence ID" value="MBW9056681.1"/>
    <property type="molecule type" value="Genomic_DNA"/>
</dbReference>
<dbReference type="SMART" id="SM00342">
    <property type="entry name" value="HTH_ARAC"/>
    <property type="match status" value="1"/>
</dbReference>
<keyword evidence="1" id="KW-0805">Transcription regulation</keyword>
<dbReference type="Proteomes" id="UP000717752">
    <property type="component" value="Unassembled WGS sequence"/>
</dbReference>
<dbReference type="SUPFAM" id="SSF46689">
    <property type="entry name" value="Homeodomain-like"/>
    <property type="match status" value="2"/>
</dbReference>
<reference evidence="6 7" key="1">
    <citation type="journal article" date="2021" name="MBio">
        <title>Poor Competitiveness of Bradyrhizobium in Pigeon Pea Root Colonization in Indian Soils.</title>
        <authorList>
            <person name="Chalasani D."/>
            <person name="Basu A."/>
            <person name="Pullabhotla S.V.S.R.N."/>
            <person name="Jorrin B."/>
            <person name="Neal A.L."/>
            <person name="Poole P.S."/>
            <person name="Podile A.R."/>
            <person name="Tkacz A."/>
        </authorList>
    </citation>
    <scope>NUCLEOTIDE SEQUENCE [LARGE SCALE GENOMIC DNA]</scope>
    <source>
        <strain evidence="6 7">HU56</strain>
    </source>
</reference>
<keyword evidence="7" id="KW-1185">Reference proteome</keyword>
<proteinExistence type="predicted"/>
<comment type="caution">
    <text evidence="6">The sequence shown here is derived from an EMBL/GenBank/DDBJ whole genome shotgun (WGS) entry which is preliminary data.</text>
</comment>
<name>A0ABS7H4C4_9HYPH</name>
<evidence type="ECO:0000256" key="1">
    <source>
        <dbReference type="ARBA" id="ARBA00023015"/>
    </source>
</evidence>
<sequence>MLEGAEISGHPIDGEPSVTHDALDIIPETAGPRVITFKGGVAYSKRTSAGSLAYQVNSHMAAISLIPSRGINLVFGPDELPTIDALPGTVTIHPAGTACRLNWSSPGETVIVSIPLANLQELAHSEASPASPHLRPGVSRQPDLHALHLARLVKEELLRENSANDLYLDSLIALFGIHLLRNYSGTVTKPDTRGRLSALAARRVQDFLDENYSRKLSIAELASFAKLSKGHFTQAFTATFGQSPHQYILNLRLDHAERLLADESMSVAEAAYLSGFSSQSHLTSHMRKSRNKTPSQFRPLRRT</sequence>
<keyword evidence="2" id="KW-0238">DNA-binding</keyword>
<evidence type="ECO:0000256" key="4">
    <source>
        <dbReference type="SAM" id="MobiDB-lite"/>
    </source>
</evidence>
<evidence type="ECO:0000313" key="7">
    <source>
        <dbReference type="Proteomes" id="UP000717752"/>
    </source>
</evidence>
<evidence type="ECO:0000259" key="5">
    <source>
        <dbReference type="PROSITE" id="PS01124"/>
    </source>
</evidence>
<evidence type="ECO:0000313" key="6">
    <source>
        <dbReference type="EMBL" id="MBW9056681.1"/>
    </source>
</evidence>
<dbReference type="PROSITE" id="PS01124">
    <property type="entry name" value="HTH_ARAC_FAMILY_2"/>
    <property type="match status" value="1"/>
</dbReference>
<organism evidence="6 7">
    <name type="scientific">Rhizobium mesosinicum</name>
    <dbReference type="NCBI Taxonomy" id="335017"/>
    <lineage>
        <taxon>Bacteria</taxon>
        <taxon>Pseudomonadati</taxon>
        <taxon>Pseudomonadota</taxon>
        <taxon>Alphaproteobacteria</taxon>
        <taxon>Hyphomicrobiales</taxon>
        <taxon>Rhizobiaceae</taxon>
        <taxon>Rhizobium/Agrobacterium group</taxon>
        <taxon>Rhizobium</taxon>
    </lineage>
</organism>
<dbReference type="InterPro" id="IPR018060">
    <property type="entry name" value="HTH_AraC"/>
</dbReference>
<dbReference type="InterPro" id="IPR009057">
    <property type="entry name" value="Homeodomain-like_sf"/>
</dbReference>
<keyword evidence="3" id="KW-0804">Transcription</keyword>
<protein>
    <submittedName>
        <fullName evidence="6">Helix-turn-helix transcriptional regulator</fullName>
    </submittedName>
</protein>
<dbReference type="Gene3D" id="1.10.10.60">
    <property type="entry name" value="Homeodomain-like"/>
    <property type="match status" value="2"/>
</dbReference>
<dbReference type="PANTHER" id="PTHR46796:SF6">
    <property type="entry name" value="ARAC SUBFAMILY"/>
    <property type="match status" value="1"/>
</dbReference>
<dbReference type="Pfam" id="PF12833">
    <property type="entry name" value="HTH_18"/>
    <property type="match status" value="1"/>
</dbReference>
<dbReference type="PANTHER" id="PTHR46796">
    <property type="entry name" value="HTH-TYPE TRANSCRIPTIONAL ACTIVATOR RHAS-RELATED"/>
    <property type="match status" value="1"/>
</dbReference>
<feature type="domain" description="HTH araC/xylS-type" evidence="5">
    <location>
        <begin position="202"/>
        <end position="300"/>
    </location>
</feature>
<evidence type="ECO:0000256" key="3">
    <source>
        <dbReference type="ARBA" id="ARBA00023163"/>
    </source>
</evidence>
<accession>A0ABS7H4C4</accession>